<evidence type="ECO:0000313" key="1">
    <source>
        <dbReference type="EMBL" id="HIT84887.1"/>
    </source>
</evidence>
<reference evidence="1" key="1">
    <citation type="submission" date="2020-10" db="EMBL/GenBank/DDBJ databases">
        <authorList>
            <person name="Gilroy R."/>
        </authorList>
    </citation>
    <scope>NUCLEOTIDE SEQUENCE</scope>
    <source>
        <strain evidence="1">CHK181-108</strain>
    </source>
</reference>
<dbReference type="SUPFAM" id="SSF57783">
    <property type="entry name" value="Zinc beta-ribbon"/>
    <property type="match status" value="1"/>
</dbReference>
<accession>A0A9D1KQS6</accession>
<proteinExistence type="predicted"/>
<dbReference type="GO" id="GO:0006260">
    <property type="term" value="P:DNA replication"/>
    <property type="evidence" value="ECO:0007669"/>
    <property type="project" value="InterPro"/>
</dbReference>
<evidence type="ECO:0000313" key="2">
    <source>
        <dbReference type="Proteomes" id="UP000824165"/>
    </source>
</evidence>
<dbReference type="AlphaFoldDB" id="A0A9D1KQS6"/>
<name>A0A9D1KQS6_9FIRM</name>
<comment type="caution">
    <text evidence="1">The sequence shown here is derived from an EMBL/GenBank/DDBJ whole genome shotgun (WGS) entry which is preliminary data.</text>
</comment>
<gene>
    <name evidence="1" type="ORF">IAA60_03155</name>
</gene>
<evidence type="ECO:0008006" key="3">
    <source>
        <dbReference type="Google" id="ProtNLM"/>
    </source>
</evidence>
<sequence>MDIFHMTDIISMLGLPFPAHGRSSYYVQCPCCDDNARQRHLNINLKKEVFRCPKCGISGGMFDLYALYTGIPRDKVRSELIKKAGSPDKTAVRQQKILAAQPVVEECPITDVETRHATYSALLARLSLSPDHRRNLHNRGLTDDDIERFGYKTTPVMGTTAIARQLQSEGCYLAGVPGFYRTEDNAWSFVNEKRGILIPVRDTNGYIQGLQIRRDDCNKRKFRWVSSAEKKDGCRAEGWTHFVGPLRPLVVLTEGPMKSDVIHALTGLTVLAVPGVNALTQLRLTLEILRNNGLEEIKTAFDMDFLTNWHVQSGYANLLSLLNDMGFKFGTYIWDPKYKGLDDYVYALVSKNNRPDKKPNE</sequence>
<dbReference type="Proteomes" id="UP000824165">
    <property type="component" value="Unassembled WGS sequence"/>
</dbReference>
<dbReference type="GO" id="GO:0003677">
    <property type="term" value="F:DNA binding"/>
    <property type="evidence" value="ECO:0007669"/>
    <property type="project" value="InterPro"/>
</dbReference>
<protein>
    <recommendedName>
        <fullName evidence="3">DUF3854 domain-containing protein</fullName>
    </recommendedName>
</protein>
<reference evidence="1" key="2">
    <citation type="journal article" date="2021" name="PeerJ">
        <title>Extensive microbial diversity within the chicken gut microbiome revealed by metagenomics and culture.</title>
        <authorList>
            <person name="Gilroy R."/>
            <person name="Ravi A."/>
            <person name="Getino M."/>
            <person name="Pursley I."/>
            <person name="Horton D.L."/>
            <person name="Alikhan N.F."/>
            <person name="Baker D."/>
            <person name="Gharbi K."/>
            <person name="Hall N."/>
            <person name="Watson M."/>
            <person name="Adriaenssens E.M."/>
            <person name="Foster-Nyarko E."/>
            <person name="Jarju S."/>
            <person name="Secka A."/>
            <person name="Antonio M."/>
            <person name="Oren A."/>
            <person name="Chaudhuri R.R."/>
            <person name="La Ragione R."/>
            <person name="Hildebrand F."/>
            <person name="Pallen M.J."/>
        </authorList>
    </citation>
    <scope>NUCLEOTIDE SEQUENCE</scope>
    <source>
        <strain evidence="1">CHK181-108</strain>
    </source>
</reference>
<organism evidence="1 2">
    <name type="scientific">Candidatus Ornithomonoglobus intestinigallinarum</name>
    <dbReference type="NCBI Taxonomy" id="2840894"/>
    <lineage>
        <taxon>Bacteria</taxon>
        <taxon>Bacillati</taxon>
        <taxon>Bacillota</taxon>
        <taxon>Clostridia</taxon>
        <taxon>Candidatus Ornithomonoglobus</taxon>
    </lineage>
</organism>
<dbReference type="Gene3D" id="3.90.580.10">
    <property type="entry name" value="Zinc finger, CHC2-type domain"/>
    <property type="match status" value="1"/>
</dbReference>
<dbReference type="GO" id="GO:0008270">
    <property type="term" value="F:zinc ion binding"/>
    <property type="evidence" value="ECO:0007669"/>
    <property type="project" value="InterPro"/>
</dbReference>
<dbReference type="EMBL" id="DVLU01000028">
    <property type="protein sequence ID" value="HIT84887.1"/>
    <property type="molecule type" value="Genomic_DNA"/>
</dbReference>
<dbReference type="InterPro" id="IPR036977">
    <property type="entry name" value="DNA_primase_Znf_CHC2"/>
</dbReference>